<evidence type="ECO:0000256" key="1">
    <source>
        <dbReference type="SAM" id="Phobius"/>
    </source>
</evidence>
<comment type="caution">
    <text evidence="2">The sequence shown here is derived from an EMBL/GenBank/DDBJ whole genome shotgun (WGS) entry which is preliminary data.</text>
</comment>
<dbReference type="eggNOG" id="arCOG11196">
    <property type="taxonomic scope" value="Archaea"/>
</dbReference>
<protein>
    <submittedName>
        <fullName evidence="2">Uncharacterized protein</fullName>
    </submittedName>
</protein>
<accession>M0MJM0</accession>
<keyword evidence="3" id="KW-1185">Reference proteome</keyword>
<dbReference type="Proteomes" id="UP000011607">
    <property type="component" value="Unassembled WGS sequence"/>
</dbReference>
<reference evidence="2 3" key="1">
    <citation type="journal article" date="2014" name="PLoS Genet.">
        <title>Phylogenetically driven sequencing of extremely halophilic archaea reveals strategies for static and dynamic osmo-response.</title>
        <authorList>
            <person name="Becker E.A."/>
            <person name="Seitzer P.M."/>
            <person name="Tritt A."/>
            <person name="Larsen D."/>
            <person name="Krusor M."/>
            <person name="Yao A.I."/>
            <person name="Wu D."/>
            <person name="Madern D."/>
            <person name="Eisen J.A."/>
            <person name="Darling A.E."/>
            <person name="Facciotti M.T."/>
        </authorList>
    </citation>
    <scope>NUCLEOTIDE SEQUENCE [LARGE SCALE GENOMIC DNA]</scope>
    <source>
        <strain evidence="2 3">JCM 10879</strain>
    </source>
</reference>
<dbReference type="EMBL" id="AOMA01000017">
    <property type="protein sequence ID" value="EMA45543.1"/>
    <property type="molecule type" value="Genomic_DNA"/>
</dbReference>
<feature type="transmembrane region" description="Helical" evidence="1">
    <location>
        <begin position="20"/>
        <end position="46"/>
    </location>
</feature>
<evidence type="ECO:0000313" key="2">
    <source>
        <dbReference type="EMBL" id="EMA45543.1"/>
    </source>
</evidence>
<dbReference type="RefSeq" id="WP_006671412.1">
    <property type="nucleotide sequence ID" value="NZ_AOMA01000017.1"/>
</dbReference>
<feature type="transmembrane region" description="Helical" evidence="1">
    <location>
        <begin position="58"/>
        <end position="83"/>
    </location>
</feature>
<name>M0MJM0_9EURY</name>
<proteinExistence type="predicted"/>
<sequence>MGTDRRDDSEPIYSLRKQLLWAGVATAGFVIAGWIGLFDVLANLAWADRLETGAPRVLAVQLGSVIVVGSWAVIAVLGAVGLYRWLRSET</sequence>
<gene>
    <name evidence="2" type="ORF">C446_02200</name>
</gene>
<dbReference type="AlphaFoldDB" id="M0MJM0"/>
<dbReference type="STRING" id="1227454.C446_02200"/>
<keyword evidence="1" id="KW-0472">Membrane</keyword>
<keyword evidence="1" id="KW-1133">Transmembrane helix</keyword>
<evidence type="ECO:0000313" key="3">
    <source>
        <dbReference type="Proteomes" id="UP000011607"/>
    </source>
</evidence>
<keyword evidence="1" id="KW-0812">Transmembrane</keyword>
<organism evidence="2 3">
    <name type="scientific">Halobiforma nitratireducens JCM 10879</name>
    <dbReference type="NCBI Taxonomy" id="1227454"/>
    <lineage>
        <taxon>Archaea</taxon>
        <taxon>Methanobacteriati</taxon>
        <taxon>Methanobacteriota</taxon>
        <taxon>Stenosarchaea group</taxon>
        <taxon>Halobacteria</taxon>
        <taxon>Halobacteriales</taxon>
        <taxon>Natrialbaceae</taxon>
        <taxon>Halobiforma</taxon>
    </lineage>
</organism>